<feature type="DNA-binding region" description="H-T-H motif" evidence="2">
    <location>
        <begin position="28"/>
        <end position="47"/>
    </location>
</feature>
<dbReference type="InterPro" id="IPR036271">
    <property type="entry name" value="Tet_transcr_reg_TetR-rel_C_sf"/>
</dbReference>
<gene>
    <name evidence="4" type="ORF">ACFPVY_06255</name>
</gene>
<evidence type="ECO:0000256" key="2">
    <source>
        <dbReference type="PROSITE-ProRule" id="PRU00335"/>
    </source>
</evidence>
<accession>A0ABW1PLQ9</accession>
<keyword evidence="5" id="KW-1185">Reference proteome</keyword>
<dbReference type="Gene3D" id="1.10.357.10">
    <property type="entry name" value="Tetracycline Repressor, domain 2"/>
    <property type="match status" value="1"/>
</dbReference>
<dbReference type="Pfam" id="PF17938">
    <property type="entry name" value="TetR_C_29"/>
    <property type="match status" value="1"/>
</dbReference>
<keyword evidence="1 2" id="KW-0238">DNA-binding</keyword>
<dbReference type="PROSITE" id="PS50977">
    <property type="entry name" value="HTH_TETR_2"/>
    <property type="match status" value="1"/>
</dbReference>
<name>A0ABW1PLQ9_9FLAO</name>
<reference evidence="5" key="1">
    <citation type="journal article" date="2019" name="Int. J. Syst. Evol. Microbiol.">
        <title>The Global Catalogue of Microorganisms (GCM) 10K type strain sequencing project: providing services to taxonomists for standard genome sequencing and annotation.</title>
        <authorList>
            <consortium name="The Broad Institute Genomics Platform"/>
            <consortium name="The Broad Institute Genome Sequencing Center for Infectious Disease"/>
            <person name="Wu L."/>
            <person name="Ma J."/>
        </authorList>
    </citation>
    <scope>NUCLEOTIDE SEQUENCE [LARGE SCALE GENOMIC DNA]</scope>
    <source>
        <strain evidence="5">CCUG 49679</strain>
    </source>
</reference>
<evidence type="ECO:0000256" key="1">
    <source>
        <dbReference type="ARBA" id="ARBA00023125"/>
    </source>
</evidence>
<dbReference type="EMBL" id="JBHSQB010000005">
    <property type="protein sequence ID" value="MFC6096244.1"/>
    <property type="molecule type" value="Genomic_DNA"/>
</dbReference>
<dbReference type="InterPro" id="IPR001647">
    <property type="entry name" value="HTH_TetR"/>
</dbReference>
<protein>
    <submittedName>
        <fullName evidence="4">TetR/AcrR family transcriptional regulator</fullName>
    </submittedName>
</protein>
<dbReference type="PANTHER" id="PTHR30328">
    <property type="entry name" value="TRANSCRIPTIONAL REPRESSOR"/>
    <property type="match status" value="1"/>
</dbReference>
<dbReference type="PANTHER" id="PTHR30328:SF54">
    <property type="entry name" value="HTH-TYPE TRANSCRIPTIONAL REPRESSOR SCO4008"/>
    <property type="match status" value="1"/>
</dbReference>
<dbReference type="SUPFAM" id="SSF48498">
    <property type="entry name" value="Tetracyclin repressor-like, C-terminal domain"/>
    <property type="match status" value="1"/>
</dbReference>
<organism evidence="4 5">
    <name type="scientific">Flavobacterium qiangtangense</name>
    <dbReference type="NCBI Taxonomy" id="1442595"/>
    <lineage>
        <taxon>Bacteria</taxon>
        <taxon>Pseudomonadati</taxon>
        <taxon>Bacteroidota</taxon>
        <taxon>Flavobacteriia</taxon>
        <taxon>Flavobacteriales</taxon>
        <taxon>Flavobacteriaceae</taxon>
        <taxon>Flavobacterium</taxon>
    </lineage>
</organism>
<proteinExistence type="predicted"/>
<dbReference type="InterPro" id="IPR050109">
    <property type="entry name" value="HTH-type_TetR-like_transc_reg"/>
</dbReference>
<dbReference type="InterPro" id="IPR009057">
    <property type="entry name" value="Homeodomain-like_sf"/>
</dbReference>
<dbReference type="InterPro" id="IPR023772">
    <property type="entry name" value="DNA-bd_HTH_TetR-type_CS"/>
</dbReference>
<feature type="domain" description="HTH tetR-type" evidence="3">
    <location>
        <begin position="5"/>
        <end position="65"/>
    </location>
</feature>
<dbReference type="Gene3D" id="1.10.10.60">
    <property type="entry name" value="Homeodomain-like"/>
    <property type="match status" value="1"/>
</dbReference>
<evidence type="ECO:0000313" key="4">
    <source>
        <dbReference type="EMBL" id="MFC6096244.1"/>
    </source>
</evidence>
<evidence type="ECO:0000259" key="3">
    <source>
        <dbReference type="PROSITE" id="PS50977"/>
    </source>
</evidence>
<dbReference type="Pfam" id="PF00440">
    <property type="entry name" value="TetR_N"/>
    <property type="match status" value="1"/>
</dbReference>
<dbReference type="InterPro" id="IPR041474">
    <property type="entry name" value="NicS_C"/>
</dbReference>
<dbReference type="RefSeq" id="WP_379791114.1">
    <property type="nucleotide sequence ID" value="NZ_JBHSQB010000005.1"/>
</dbReference>
<sequence length="207" mass="24495">MAEFNEKQTQILQVAEELFAAKGFDGTSIREIAKKANINIAMVSYYFGSKEKLLESLIIFRTSDLRMQLENLFSEDLSPMDKVEKLVDLYIKRIYQNRCMYQILHFEFSSNKRLMDFKVFTDMKKQNLLSLKKIINEGQEKGVFAKDINIELLPPTIMGTFFHFQMNRPYYEEIFGFKSEDDFDRYIKTDLTIHIKKTIKALLVYEN</sequence>
<dbReference type="Proteomes" id="UP001596287">
    <property type="component" value="Unassembled WGS sequence"/>
</dbReference>
<dbReference type="PRINTS" id="PR00455">
    <property type="entry name" value="HTHTETR"/>
</dbReference>
<evidence type="ECO:0000313" key="5">
    <source>
        <dbReference type="Proteomes" id="UP001596287"/>
    </source>
</evidence>
<comment type="caution">
    <text evidence="4">The sequence shown here is derived from an EMBL/GenBank/DDBJ whole genome shotgun (WGS) entry which is preliminary data.</text>
</comment>
<dbReference type="PROSITE" id="PS01081">
    <property type="entry name" value="HTH_TETR_1"/>
    <property type="match status" value="1"/>
</dbReference>
<dbReference type="SUPFAM" id="SSF46689">
    <property type="entry name" value="Homeodomain-like"/>
    <property type="match status" value="1"/>
</dbReference>